<reference evidence="1 2" key="1">
    <citation type="submission" date="2022-10" db="EMBL/GenBank/DDBJ databases">
        <title>High-quality genome sequences of two octocoral-associated bacteria, Endozoicomonas euniceicola EF212 and Endozoicomonas gorgoniicola PS125.</title>
        <authorList>
            <person name="Chiou Y.-J."/>
            <person name="Chen Y.-H."/>
        </authorList>
    </citation>
    <scope>NUCLEOTIDE SEQUENCE [LARGE SCALE GENOMIC DNA]</scope>
    <source>
        <strain evidence="1 2">PS125</strain>
    </source>
</reference>
<evidence type="ECO:0000313" key="1">
    <source>
        <dbReference type="EMBL" id="MCW7554247.1"/>
    </source>
</evidence>
<dbReference type="EMBL" id="JAPFCC010000001">
    <property type="protein sequence ID" value="MCW7554247.1"/>
    <property type="molecule type" value="Genomic_DNA"/>
</dbReference>
<evidence type="ECO:0000313" key="2">
    <source>
        <dbReference type="Proteomes" id="UP001209854"/>
    </source>
</evidence>
<protein>
    <submittedName>
        <fullName evidence="1">Uncharacterized protein</fullName>
    </submittedName>
</protein>
<dbReference type="RefSeq" id="WP_262563986.1">
    <property type="nucleotide sequence ID" value="NZ_JAPFCC010000001.1"/>
</dbReference>
<sequence length="239" mass="27574">MTDVTGSRYPTRFIFDDLSLLLILRTAPTQNLVNNAWFNNYPEATLNEVLNNPDRYNLLEALMAAHNYLLNSFREAKNYINRQGIYDMDACCTQRFWAIQDLVLIIHIINKYSLTDSAVQAAANAPLTELTDDLIQSFVTHPPDSIQLNHNDLRWEFELAIQEVYRSEQAPPYAFAFRQQCLTGKADLYFNLYMEFVSEVVVSFKQHLIQHPVIDDLNLLMQSINQIQDQPEQHQASGA</sequence>
<proteinExistence type="predicted"/>
<comment type="caution">
    <text evidence="1">The sequence shown here is derived from an EMBL/GenBank/DDBJ whole genome shotgun (WGS) entry which is preliminary data.</text>
</comment>
<organism evidence="1 2">
    <name type="scientific">Endozoicomonas gorgoniicola</name>
    <dbReference type="NCBI Taxonomy" id="1234144"/>
    <lineage>
        <taxon>Bacteria</taxon>
        <taxon>Pseudomonadati</taxon>
        <taxon>Pseudomonadota</taxon>
        <taxon>Gammaproteobacteria</taxon>
        <taxon>Oceanospirillales</taxon>
        <taxon>Endozoicomonadaceae</taxon>
        <taxon>Endozoicomonas</taxon>
    </lineage>
</organism>
<accession>A0ABT3MXY6</accession>
<gene>
    <name evidence="1" type="ORF">NX722_16790</name>
</gene>
<dbReference type="Proteomes" id="UP001209854">
    <property type="component" value="Unassembled WGS sequence"/>
</dbReference>
<keyword evidence="2" id="KW-1185">Reference proteome</keyword>
<name>A0ABT3MXY6_9GAMM</name>